<proteinExistence type="predicted"/>
<name>A0AAD5AGB3_SILAS</name>
<dbReference type="Proteomes" id="UP001205998">
    <property type="component" value="Unassembled WGS sequence"/>
</dbReference>
<dbReference type="SMART" id="SM00034">
    <property type="entry name" value="CLECT"/>
    <property type="match status" value="2"/>
</dbReference>
<reference evidence="4" key="1">
    <citation type="submission" date="2018-07" db="EMBL/GenBank/DDBJ databases">
        <title>Comparative genomics of catfishes provides insights into carnivory and benthic adaptation.</title>
        <authorList>
            <person name="Zhang Y."/>
            <person name="Wang D."/>
            <person name="Peng Z."/>
            <person name="Zheng S."/>
            <person name="Shao F."/>
            <person name="Tao W."/>
        </authorList>
    </citation>
    <scope>NUCLEOTIDE SEQUENCE</scope>
    <source>
        <strain evidence="4">Chongqing</strain>
    </source>
</reference>
<dbReference type="PANTHER" id="PTHR45784">
    <property type="entry name" value="C-TYPE LECTIN DOMAIN FAMILY 20 MEMBER A-RELATED"/>
    <property type="match status" value="1"/>
</dbReference>
<dbReference type="Gene3D" id="3.10.100.10">
    <property type="entry name" value="Mannose-Binding Protein A, subunit A"/>
    <property type="match status" value="2"/>
</dbReference>
<dbReference type="Pfam" id="PF00059">
    <property type="entry name" value="Lectin_C"/>
    <property type="match status" value="2"/>
</dbReference>
<feature type="signal peptide" evidence="2">
    <location>
        <begin position="1"/>
        <end position="20"/>
    </location>
</feature>
<accession>A0AAD5AGB3</accession>
<dbReference type="PANTHER" id="PTHR45784:SF3">
    <property type="entry name" value="C-TYPE LECTIN DOMAIN FAMILY 4 MEMBER K-LIKE-RELATED"/>
    <property type="match status" value="1"/>
</dbReference>
<feature type="chain" id="PRO_5042227374" description="C-type lectin domain-containing protein" evidence="2">
    <location>
        <begin position="21"/>
        <end position="279"/>
    </location>
</feature>
<sequence length="279" mass="32691">MASALFFILLFSGLWALALGASRHYYAVKVNATWDDALKWCKENYSDLATIENKDEMNAVKELLKEEHEKFWIGLKQNMTYWNISRDRSWFWSDGAPFNYTFWCYGEPNNEIVESNCVEVYTGNNTWNDASCKHSNSFICYKKRPPITVIAQNKTWREALRFCRQNHVDLFYIYSKEMQDWVKYATKNVTTDVWIGLRHTCALGLWYWVSGETICYQNWAPGNGTGVEDCNGVERTGALLAGSKKWVSLPQTQLHLHHLLVEVRDLDIYHYITIIYRIM</sequence>
<feature type="domain" description="C-type lectin" evidence="3">
    <location>
        <begin position="140"/>
        <end position="246"/>
    </location>
</feature>
<keyword evidence="2" id="KW-0732">Signal</keyword>
<evidence type="ECO:0000259" key="3">
    <source>
        <dbReference type="PROSITE" id="PS50041"/>
    </source>
</evidence>
<dbReference type="EMBL" id="MU551745">
    <property type="protein sequence ID" value="KAI5616219.1"/>
    <property type="molecule type" value="Genomic_DNA"/>
</dbReference>
<dbReference type="InterPro" id="IPR016186">
    <property type="entry name" value="C-type_lectin-like/link_sf"/>
</dbReference>
<evidence type="ECO:0000313" key="4">
    <source>
        <dbReference type="EMBL" id="KAI5616219.1"/>
    </source>
</evidence>
<protein>
    <recommendedName>
        <fullName evidence="3">C-type lectin domain-containing protein</fullName>
    </recommendedName>
</protein>
<gene>
    <name evidence="4" type="ORF">C0J50_24218</name>
</gene>
<dbReference type="AlphaFoldDB" id="A0AAD5AGB3"/>
<dbReference type="InterPro" id="IPR018378">
    <property type="entry name" value="C-type_lectin_CS"/>
</dbReference>
<organism evidence="4 5">
    <name type="scientific">Silurus asotus</name>
    <name type="common">Amur catfish</name>
    <name type="synonym">Parasilurus asotus</name>
    <dbReference type="NCBI Taxonomy" id="30991"/>
    <lineage>
        <taxon>Eukaryota</taxon>
        <taxon>Metazoa</taxon>
        <taxon>Chordata</taxon>
        <taxon>Craniata</taxon>
        <taxon>Vertebrata</taxon>
        <taxon>Euteleostomi</taxon>
        <taxon>Actinopterygii</taxon>
        <taxon>Neopterygii</taxon>
        <taxon>Teleostei</taxon>
        <taxon>Ostariophysi</taxon>
        <taxon>Siluriformes</taxon>
        <taxon>Siluridae</taxon>
        <taxon>Silurus</taxon>
    </lineage>
</organism>
<comment type="caution">
    <text evidence="4">The sequence shown here is derived from an EMBL/GenBank/DDBJ whole genome shotgun (WGS) entry which is preliminary data.</text>
</comment>
<dbReference type="PROSITE" id="PS00615">
    <property type="entry name" value="C_TYPE_LECTIN_1"/>
    <property type="match status" value="1"/>
</dbReference>
<keyword evidence="5" id="KW-1185">Reference proteome</keyword>
<evidence type="ECO:0000256" key="2">
    <source>
        <dbReference type="SAM" id="SignalP"/>
    </source>
</evidence>
<dbReference type="SUPFAM" id="SSF56436">
    <property type="entry name" value="C-type lectin-like"/>
    <property type="match status" value="2"/>
</dbReference>
<dbReference type="PROSITE" id="PS50041">
    <property type="entry name" value="C_TYPE_LECTIN_2"/>
    <property type="match status" value="2"/>
</dbReference>
<evidence type="ECO:0000313" key="5">
    <source>
        <dbReference type="Proteomes" id="UP001205998"/>
    </source>
</evidence>
<dbReference type="InterPro" id="IPR001304">
    <property type="entry name" value="C-type_lectin-like"/>
</dbReference>
<keyword evidence="1" id="KW-1015">Disulfide bond</keyword>
<feature type="domain" description="C-type lectin" evidence="3">
    <location>
        <begin position="25"/>
        <end position="141"/>
    </location>
</feature>
<evidence type="ECO:0000256" key="1">
    <source>
        <dbReference type="ARBA" id="ARBA00023157"/>
    </source>
</evidence>
<dbReference type="CDD" id="cd00037">
    <property type="entry name" value="CLECT"/>
    <property type="match status" value="2"/>
</dbReference>
<dbReference type="InterPro" id="IPR016187">
    <property type="entry name" value="CTDL_fold"/>
</dbReference>